<dbReference type="AlphaFoldDB" id="A0AAW0XLD3"/>
<dbReference type="GO" id="GO:0005634">
    <property type="term" value="C:nucleus"/>
    <property type="evidence" value="ECO:0007669"/>
    <property type="project" value="TreeGrafter"/>
</dbReference>
<dbReference type="GO" id="GO:0004674">
    <property type="term" value="F:protein serine/threonine kinase activity"/>
    <property type="evidence" value="ECO:0007669"/>
    <property type="project" value="UniProtKB-KW"/>
</dbReference>
<protein>
    <recommendedName>
        <fullName evidence="1">non-specific serine/threonine protein kinase</fullName>
        <ecNumber evidence="1">2.7.11.1</ecNumber>
    </recommendedName>
</protein>
<feature type="region of interest" description="Disordered" evidence="8">
    <location>
        <begin position="289"/>
        <end position="319"/>
    </location>
</feature>
<dbReference type="GO" id="GO:0044773">
    <property type="term" value="P:mitotic DNA damage checkpoint signaling"/>
    <property type="evidence" value="ECO:0007669"/>
    <property type="project" value="TreeGrafter"/>
</dbReference>
<dbReference type="InterPro" id="IPR011009">
    <property type="entry name" value="Kinase-like_dom_sf"/>
</dbReference>
<dbReference type="InterPro" id="IPR000719">
    <property type="entry name" value="Prot_kinase_dom"/>
</dbReference>
<evidence type="ECO:0000313" key="11">
    <source>
        <dbReference type="Proteomes" id="UP001445076"/>
    </source>
</evidence>
<organism evidence="10 11">
    <name type="scientific">Cherax quadricarinatus</name>
    <name type="common">Australian red claw crayfish</name>
    <dbReference type="NCBI Taxonomy" id="27406"/>
    <lineage>
        <taxon>Eukaryota</taxon>
        <taxon>Metazoa</taxon>
        <taxon>Ecdysozoa</taxon>
        <taxon>Arthropoda</taxon>
        <taxon>Crustacea</taxon>
        <taxon>Multicrustacea</taxon>
        <taxon>Malacostraca</taxon>
        <taxon>Eumalacostraca</taxon>
        <taxon>Eucarida</taxon>
        <taxon>Decapoda</taxon>
        <taxon>Pleocyemata</taxon>
        <taxon>Astacidea</taxon>
        <taxon>Parastacoidea</taxon>
        <taxon>Parastacidae</taxon>
        <taxon>Cherax</taxon>
    </lineage>
</organism>
<evidence type="ECO:0000256" key="4">
    <source>
        <dbReference type="ARBA" id="ARBA00022741"/>
    </source>
</evidence>
<keyword evidence="4 7" id="KW-0547">Nucleotide-binding</keyword>
<dbReference type="Gene3D" id="1.10.510.10">
    <property type="entry name" value="Transferase(Phosphotransferase) domain 1"/>
    <property type="match status" value="2"/>
</dbReference>
<dbReference type="InterPro" id="IPR017441">
    <property type="entry name" value="Protein_kinase_ATP_BS"/>
</dbReference>
<keyword evidence="11" id="KW-1185">Reference proteome</keyword>
<evidence type="ECO:0000256" key="6">
    <source>
        <dbReference type="ARBA" id="ARBA00022840"/>
    </source>
</evidence>
<gene>
    <name evidence="10" type="ORF">OTU49_003323</name>
</gene>
<sequence>MESERFSSPLESVFLTDSESDKIALLQDCVPQLESLFNISHCIGHGTFSSVYLARTKHTTTINGRRHFAIKHIIPTSHPSRVYMELKCLKSIGGEDNVMGITMCFREMNHIVLVMPYFPHHTFPEYVGCLSTNELQDYLINLLRALRRVHSYNIIHRDVKPANFLYNRKHRRYSLVDFGLAQEVGQPMILGCSEAGRFNSQSTRSKPSAATAAVIVDTPHLTSTKTVKRKLGVSPGEAMESERNKRVCRLSPPTSDVSGILSSTTSRVNPLLRRSPRKQCNIRISPKKENFGASNKLDVRNTPKKLHQNVVPQDSPSKHTRKAEAACNHDLLHDSTGEENISCVQGKNDGESRLRRSPRKMCSNSSKHPATPLEGLAKHLHDVTLIHVSSRTPAVRIDKNKVDLSTSITTSVPRGNLSQRQRQARSVITCSPSPRVSGITATPDQLLSKPAKNTRMLQEVHTEGGSVLRPVSCHCYGSAKVCGVCVGRGNQVAPRAGTPGFRAPEVLLRHPDQGTAVDMWSVGVILLCLLSGRYPFFRAADDLSTLAEIITILGTSAVRKAAAKL</sequence>
<dbReference type="Pfam" id="PF00069">
    <property type="entry name" value="Pkinase"/>
    <property type="match status" value="2"/>
</dbReference>
<dbReference type="PANTHER" id="PTHR44167:SF23">
    <property type="entry name" value="CDC7 KINASE, ISOFORM A-RELATED"/>
    <property type="match status" value="1"/>
</dbReference>
<feature type="binding site" evidence="7">
    <location>
        <position position="71"/>
    </location>
    <ligand>
        <name>ATP</name>
        <dbReference type="ChEBI" id="CHEBI:30616"/>
    </ligand>
</feature>
<dbReference type="PROSITE" id="PS50011">
    <property type="entry name" value="PROTEIN_KINASE_DOM"/>
    <property type="match status" value="1"/>
</dbReference>
<dbReference type="PROSITE" id="PS00108">
    <property type="entry name" value="PROTEIN_KINASE_ST"/>
    <property type="match status" value="1"/>
</dbReference>
<feature type="region of interest" description="Disordered" evidence="8">
    <location>
        <begin position="340"/>
        <end position="370"/>
    </location>
</feature>
<evidence type="ECO:0000256" key="5">
    <source>
        <dbReference type="ARBA" id="ARBA00022777"/>
    </source>
</evidence>
<dbReference type="InterPro" id="IPR008271">
    <property type="entry name" value="Ser/Thr_kinase_AS"/>
</dbReference>
<evidence type="ECO:0000256" key="2">
    <source>
        <dbReference type="ARBA" id="ARBA00022527"/>
    </source>
</evidence>
<keyword evidence="2" id="KW-0723">Serine/threonine-protein kinase</keyword>
<evidence type="ECO:0000256" key="1">
    <source>
        <dbReference type="ARBA" id="ARBA00012513"/>
    </source>
</evidence>
<evidence type="ECO:0000313" key="10">
    <source>
        <dbReference type="EMBL" id="KAK8740016.1"/>
    </source>
</evidence>
<feature type="domain" description="Protein kinase" evidence="9">
    <location>
        <begin position="37"/>
        <end position="565"/>
    </location>
</feature>
<dbReference type="Proteomes" id="UP001445076">
    <property type="component" value="Unassembled WGS sequence"/>
</dbReference>
<dbReference type="EMBL" id="JARKIK010000035">
    <property type="protein sequence ID" value="KAK8740016.1"/>
    <property type="molecule type" value="Genomic_DNA"/>
</dbReference>
<evidence type="ECO:0000256" key="3">
    <source>
        <dbReference type="ARBA" id="ARBA00022679"/>
    </source>
</evidence>
<dbReference type="SUPFAM" id="SSF56112">
    <property type="entry name" value="Protein kinase-like (PK-like)"/>
    <property type="match status" value="1"/>
</dbReference>
<evidence type="ECO:0000256" key="8">
    <source>
        <dbReference type="SAM" id="MobiDB-lite"/>
    </source>
</evidence>
<accession>A0AAW0XLD3</accession>
<dbReference type="PANTHER" id="PTHR44167">
    <property type="entry name" value="OVARIAN-SPECIFIC SERINE/THREONINE-PROTEIN KINASE LOK-RELATED"/>
    <property type="match status" value="1"/>
</dbReference>
<dbReference type="Gene3D" id="3.30.200.20">
    <property type="entry name" value="Phosphorylase Kinase, domain 1"/>
    <property type="match status" value="1"/>
</dbReference>
<comment type="caution">
    <text evidence="10">The sequence shown here is derived from an EMBL/GenBank/DDBJ whole genome shotgun (WGS) entry which is preliminary data.</text>
</comment>
<dbReference type="GO" id="GO:0005524">
    <property type="term" value="F:ATP binding"/>
    <property type="evidence" value="ECO:0007669"/>
    <property type="project" value="UniProtKB-UniRule"/>
</dbReference>
<reference evidence="10 11" key="1">
    <citation type="journal article" date="2024" name="BMC Genomics">
        <title>Genome assembly of redclaw crayfish (Cherax quadricarinatus) provides insights into its immune adaptation and hypoxia tolerance.</title>
        <authorList>
            <person name="Liu Z."/>
            <person name="Zheng J."/>
            <person name="Li H."/>
            <person name="Fang K."/>
            <person name="Wang S."/>
            <person name="He J."/>
            <person name="Zhou D."/>
            <person name="Weng S."/>
            <person name="Chi M."/>
            <person name="Gu Z."/>
            <person name="He J."/>
            <person name="Li F."/>
            <person name="Wang M."/>
        </authorList>
    </citation>
    <scope>NUCLEOTIDE SEQUENCE [LARGE SCALE GENOMIC DNA]</scope>
    <source>
        <strain evidence="10">ZL_2023a</strain>
    </source>
</reference>
<dbReference type="PROSITE" id="PS00107">
    <property type="entry name" value="PROTEIN_KINASE_ATP"/>
    <property type="match status" value="1"/>
</dbReference>
<dbReference type="EC" id="2.7.11.1" evidence="1"/>
<evidence type="ECO:0000256" key="7">
    <source>
        <dbReference type="PROSITE-ProRule" id="PRU10141"/>
    </source>
</evidence>
<evidence type="ECO:0000259" key="9">
    <source>
        <dbReference type="PROSITE" id="PS50011"/>
    </source>
</evidence>
<keyword evidence="5" id="KW-0418">Kinase</keyword>
<proteinExistence type="predicted"/>
<keyword evidence="3" id="KW-0808">Transferase</keyword>
<dbReference type="SMART" id="SM00220">
    <property type="entry name" value="S_TKc"/>
    <property type="match status" value="1"/>
</dbReference>
<name>A0AAW0XLD3_CHEQU</name>
<keyword evidence="6 7" id="KW-0067">ATP-binding</keyword>
<feature type="non-terminal residue" evidence="10">
    <location>
        <position position="565"/>
    </location>
</feature>